<dbReference type="GO" id="GO:0004519">
    <property type="term" value="F:endonuclease activity"/>
    <property type="evidence" value="ECO:0007669"/>
    <property type="project" value="UniProtKB-KW"/>
</dbReference>
<sequence>MKLKDERIYMKSYEYNSIFTPQEFQNFARDIIQIKENKFIESFAEGKDGGIDGRFIDQEGNITILQVKRYKNMNVTILNTMKEEKRKMDLLIKNGKRVDRYILVLSEDISVQKKDDILDIMSEYIKCSEDVIMKADLNNLLSMPKYKEIEDKYY</sequence>
<evidence type="ECO:0000313" key="3">
    <source>
        <dbReference type="Proteomes" id="UP001644750"/>
    </source>
</evidence>
<organism evidence="2 3">
    <name type="scientific">Anaerostipes hadrus</name>
    <dbReference type="NCBI Taxonomy" id="649756"/>
    <lineage>
        <taxon>Bacteria</taxon>
        <taxon>Bacillati</taxon>
        <taxon>Bacillota</taxon>
        <taxon>Clostridia</taxon>
        <taxon>Lachnospirales</taxon>
        <taxon>Lachnospiraceae</taxon>
        <taxon>Anaerostipes</taxon>
    </lineage>
</organism>
<gene>
    <name evidence="2" type="ORF">G5A72_15805</name>
</gene>
<dbReference type="EMBL" id="JAAITB010000050">
    <property type="protein sequence ID" value="NSJ81012.1"/>
    <property type="molecule type" value="Genomic_DNA"/>
</dbReference>
<keyword evidence="2" id="KW-0255">Endonuclease</keyword>
<dbReference type="Pfam" id="PF04471">
    <property type="entry name" value="Mrr_cat"/>
    <property type="match status" value="1"/>
</dbReference>
<dbReference type="Proteomes" id="UP001644750">
    <property type="component" value="Unassembled WGS sequence"/>
</dbReference>
<name>A0ABX2I4B1_ANAHA</name>
<dbReference type="InterPro" id="IPR007560">
    <property type="entry name" value="Restrct_endonuc_IV_Mrr"/>
</dbReference>
<protein>
    <submittedName>
        <fullName evidence="2">Restriction endonuclease</fullName>
    </submittedName>
</protein>
<keyword evidence="3" id="KW-1185">Reference proteome</keyword>
<reference evidence="2 3" key="1">
    <citation type="journal article" date="2020" name="Cell Host Microbe">
        <title>Functional and Genomic Variation between Human-Derived Isolates of Lachnospiraceae Reveals Inter- and Intra-Species Diversity.</title>
        <authorList>
            <person name="Sorbara M.T."/>
            <person name="Littmann E.R."/>
            <person name="Fontana E."/>
            <person name="Moody T.U."/>
            <person name="Kohout C.E."/>
            <person name="Gjonbalaj M."/>
            <person name="Eaton V."/>
            <person name="Seok R."/>
            <person name="Leiner I.M."/>
            <person name="Pamer E.G."/>
        </authorList>
    </citation>
    <scope>NUCLEOTIDE SEQUENCE [LARGE SCALE GENOMIC DNA]</scope>
    <source>
        <strain evidence="2 3">MSK.14.57</strain>
    </source>
</reference>
<proteinExistence type="predicted"/>
<accession>A0ABX2I4B1</accession>
<keyword evidence="2" id="KW-0540">Nuclease</keyword>
<feature type="domain" description="Restriction endonuclease type IV Mrr" evidence="1">
    <location>
        <begin position="19"/>
        <end position="75"/>
    </location>
</feature>
<evidence type="ECO:0000259" key="1">
    <source>
        <dbReference type="Pfam" id="PF04471"/>
    </source>
</evidence>
<keyword evidence="2" id="KW-0378">Hydrolase</keyword>
<dbReference type="RefSeq" id="WP_173745542.1">
    <property type="nucleotide sequence ID" value="NZ_JAAIQB010000051.1"/>
</dbReference>
<evidence type="ECO:0000313" key="2">
    <source>
        <dbReference type="EMBL" id="NSJ81012.1"/>
    </source>
</evidence>
<comment type="caution">
    <text evidence="2">The sequence shown here is derived from an EMBL/GenBank/DDBJ whole genome shotgun (WGS) entry which is preliminary data.</text>
</comment>